<organism evidence="2 3">
    <name type="scientific">Fusarium falciforme</name>
    <dbReference type="NCBI Taxonomy" id="195108"/>
    <lineage>
        <taxon>Eukaryota</taxon>
        <taxon>Fungi</taxon>
        <taxon>Dikarya</taxon>
        <taxon>Ascomycota</taxon>
        <taxon>Pezizomycotina</taxon>
        <taxon>Sordariomycetes</taxon>
        <taxon>Hypocreomycetidae</taxon>
        <taxon>Hypocreales</taxon>
        <taxon>Nectriaceae</taxon>
        <taxon>Fusarium</taxon>
        <taxon>Fusarium solani species complex</taxon>
    </lineage>
</organism>
<gene>
    <name evidence="2" type="ORF">NW755_003924</name>
</gene>
<reference evidence="2" key="1">
    <citation type="submission" date="2022-09" db="EMBL/GenBank/DDBJ databases">
        <title>Fusarium specimens isolated from Avocado Roots.</title>
        <authorList>
            <person name="Stajich J."/>
            <person name="Roper C."/>
            <person name="Heimlech-Rivalta G."/>
        </authorList>
    </citation>
    <scope>NUCLEOTIDE SEQUENCE</scope>
    <source>
        <strain evidence="2">A02</strain>
    </source>
</reference>
<feature type="compositionally biased region" description="Polar residues" evidence="1">
    <location>
        <begin position="164"/>
        <end position="176"/>
    </location>
</feature>
<protein>
    <submittedName>
        <fullName evidence="2">Uncharacterized protein</fullName>
    </submittedName>
</protein>
<sequence>MGDEPAHPRWGYCFHAGCWAGAEWYCQEEGCRYCGWPVPVEVAGLQADDATGYNGDYLNAGSFAGGENDWNNATVGYGGGRQGDYQSGNQVGQDLYQDGVQQPETYWHNANEQYNDQEYDGQYGDQYNDDQQNDTDLHDADRSGDYHQNDQPPNSPSEAWATMGSRSSAGQTNSVASTETLDIDAISMAGNADRDRARWFEEQTAIRTDTWSDQDIVIQAVGQFANSPPGYRYGDTPYQGELYPHELSLSDGSESSVGQSNVERPVPGRR</sequence>
<comment type="caution">
    <text evidence="2">The sequence shown here is derived from an EMBL/GenBank/DDBJ whole genome shotgun (WGS) entry which is preliminary data.</text>
</comment>
<feature type="compositionally biased region" description="Basic and acidic residues" evidence="1">
    <location>
        <begin position="135"/>
        <end position="148"/>
    </location>
</feature>
<evidence type="ECO:0000313" key="3">
    <source>
        <dbReference type="Proteomes" id="UP001152087"/>
    </source>
</evidence>
<keyword evidence="3" id="KW-1185">Reference proteome</keyword>
<dbReference type="EMBL" id="JAOQAV010000007">
    <property type="protein sequence ID" value="KAJ4192777.1"/>
    <property type="molecule type" value="Genomic_DNA"/>
</dbReference>
<evidence type="ECO:0000256" key="1">
    <source>
        <dbReference type="SAM" id="MobiDB-lite"/>
    </source>
</evidence>
<evidence type="ECO:0000313" key="2">
    <source>
        <dbReference type="EMBL" id="KAJ4192777.1"/>
    </source>
</evidence>
<feature type="compositionally biased region" description="Low complexity" evidence="1">
    <location>
        <begin position="117"/>
        <end position="126"/>
    </location>
</feature>
<accession>A0A9W8RBS6</accession>
<feature type="compositionally biased region" description="Polar residues" evidence="1">
    <location>
        <begin position="250"/>
        <end position="262"/>
    </location>
</feature>
<feature type="region of interest" description="Disordered" evidence="1">
    <location>
        <begin position="225"/>
        <end position="270"/>
    </location>
</feature>
<proteinExistence type="predicted"/>
<feature type="region of interest" description="Disordered" evidence="1">
    <location>
        <begin position="117"/>
        <end position="176"/>
    </location>
</feature>
<dbReference type="AlphaFoldDB" id="A0A9W8RBS6"/>
<name>A0A9W8RBS6_9HYPO</name>
<dbReference type="Proteomes" id="UP001152087">
    <property type="component" value="Unassembled WGS sequence"/>
</dbReference>